<dbReference type="AlphaFoldDB" id="A0A2L1TVM7"/>
<feature type="signal peptide" evidence="1">
    <location>
        <begin position="1"/>
        <end position="25"/>
    </location>
</feature>
<evidence type="ECO:0000313" key="3">
    <source>
        <dbReference type="Proteomes" id="UP000239833"/>
    </source>
</evidence>
<proteinExistence type="predicted"/>
<evidence type="ECO:0000256" key="1">
    <source>
        <dbReference type="SAM" id="SignalP"/>
    </source>
</evidence>
<sequence precursor="true">MKKFKKLLLSVVLAAAILGGGIALNLPQTSEDSAVAALHGTGQAPANMSVAALHGTGQ</sequence>
<feature type="chain" id="PRO_5014850079" evidence="1">
    <location>
        <begin position="26"/>
        <end position="58"/>
    </location>
</feature>
<protein>
    <submittedName>
        <fullName evidence="2">Uncharacterized protein</fullName>
    </submittedName>
</protein>
<dbReference type="Proteomes" id="UP000239833">
    <property type="component" value="Chromosome"/>
</dbReference>
<reference evidence="3" key="1">
    <citation type="submission" date="2017-02" db="EMBL/GenBank/DDBJ databases">
        <title>Delineation of Paenibacillus larvae strains originating from foulbrood outbreaks.</title>
        <authorList>
            <person name="Beims H."/>
            <person name="Bunk B."/>
            <person name="Sproeer C."/>
            <person name="Mohr K.I."/>
            <person name="Pradella S."/>
            <person name="Guenther G."/>
            <person name="Rohde M."/>
            <person name="von der Ohe W."/>
            <person name="Steinert M."/>
        </authorList>
    </citation>
    <scope>NUCLEOTIDE SEQUENCE [LARGE SCALE GENOMIC DNA]</scope>
    <source>
        <strain evidence="3">Eric_III</strain>
    </source>
</reference>
<accession>A0A2L1TVM7</accession>
<keyword evidence="1" id="KW-0732">Signal</keyword>
<evidence type="ECO:0000313" key="2">
    <source>
        <dbReference type="EMBL" id="AVF24715.1"/>
    </source>
</evidence>
<dbReference type="EMBL" id="CP019655">
    <property type="protein sequence ID" value="AVF24715.1"/>
    <property type="molecule type" value="Genomic_DNA"/>
</dbReference>
<name>A0A2L1TVM7_9BACL</name>
<dbReference type="RefSeq" id="WP_155121069.1">
    <property type="nucleotide sequence ID" value="NZ_CP019655.1"/>
</dbReference>
<organism evidence="2 3">
    <name type="scientific">Paenibacillus larvae subsp. larvae</name>
    <dbReference type="NCBI Taxonomy" id="147375"/>
    <lineage>
        <taxon>Bacteria</taxon>
        <taxon>Bacillati</taxon>
        <taxon>Bacillota</taxon>
        <taxon>Bacilli</taxon>
        <taxon>Bacillales</taxon>
        <taxon>Paenibacillaceae</taxon>
        <taxon>Paenibacillus</taxon>
    </lineage>
</organism>
<gene>
    <name evidence="2" type="ORF">ERICIII_00482</name>
</gene>
<dbReference type="GeneID" id="64221193"/>